<keyword evidence="2 15" id="KW-0813">Transport</keyword>
<comment type="subunit">
    <text evidence="13">F-type ATPases have 2 components, F(1) - the catalytic core - and F(0) - the membrane proton channel. F(1) has five subunits: alpha(3), beta(3), gamma(1), delta(1), epsilon(1). F(0) has four main subunits: a(1), b(2) and c(10-14). The alpha and beta chains form an alternating ring which encloses part of the gamma chain. F(1) is attached to F(0) by a central stalk formed by the gamma and epsilon chains, while a peripheral stalk is formed by the delta and b chains.</text>
</comment>
<keyword evidence="10 15" id="KW-0066">ATP synthesis</keyword>
<keyword evidence="9 15" id="KW-0472">Membrane</keyword>
<dbReference type="PANTHER" id="PTHR33445">
    <property type="entry name" value="ATP SYNTHASE SUBUNIT B', CHLOROPLASTIC"/>
    <property type="match status" value="1"/>
</dbReference>
<evidence type="ECO:0000256" key="7">
    <source>
        <dbReference type="ARBA" id="ARBA00022989"/>
    </source>
</evidence>
<evidence type="ECO:0000256" key="8">
    <source>
        <dbReference type="ARBA" id="ARBA00023065"/>
    </source>
</evidence>
<evidence type="ECO:0000256" key="14">
    <source>
        <dbReference type="ARBA" id="ARBA00037847"/>
    </source>
</evidence>
<comment type="caution">
    <text evidence="18">The sequence shown here is derived from an EMBL/GenBank/DDBJ whole genome shotgun (WGS) entry which is preliminary data.</text>
</comment>
<dbReference type="HAMAP" id="MF_01398">
    <property type="entry name" value="ATP_synth_b_bprime"/>
    <property type="match status" value="1"/>
</dbReference>
<evidence type="ECO:0000313" key="19">
    <source>
        <dbReference type="Proteomes" id="UP000247973"/>
    </source>
</evidence>
<evidence type="ECO:0000256" key="11">
    <source>
        <dbReference type="ARBA" id="ARBA00025198"/>
    </source>
</evidence>
<keyword evidence="3 15" id="KW-1003">Cell membrane</keyword>
<evidence type="ECO:0000256" key="9">
    <source>
        <dbReference type="ARBA" id="ARBA00023136"/>
    </source>
</evidence>
<comment type="subcellular location">
    <subcellularLocation>
        <location evidence="15">Cell membrane</location>
        <topology evidence="15">Single-pass membrane protein</topology>
    </subcellularLocation>
    <subcellularLocation>
        <location evidence="14">Endomembrane system</location>
        <topology evidence="14">Single-pass membrane protein</topology>
    </subcellularLocation>
</comment>
<comment type="function">
    <text evidence="12">Component of the F(0) channel, it forms part of the peripheral stalk, linking F(1) to F(0). The b'-subunit is a diverged and duplicated form of b found in plants and photosynthetic bacteria.</text>
</comment>
<comment type="subunit">
    <text evidence="15">F-type ATPases have 2 components, F(1) - the catalytic core - and F(0) - the membrane proton channel. F(1) has five subunits: alpha(3), beta(3), gamma(1), delta(1), epsilon(1). F(0) has three main subunits: a(1), b(2) and c(10-14). The alpha and beta chains form an alternating ring which encloses part of the gamma chain. F(1) is attached to F(0) by a central stalk formed by the gamma and epsilon chains, while a peripheral stalk is formed by the delta and b chains.</text>
</comment>
<dbReference type="GO" id="GO:0046933">
    <property type="term" value="F:proton-transporting ATP synthase activity, rotational mechanism"/>
    <property type="evidence" value="ECO:0007669"/>
    <property type="project" value="UniProtKB-UniRule"/>
</dbReference>
<reference evidence="18 19" key="1">
    <citation type="submission" date="2018-03" db="EMBL/GenBank/DDBJ databases">
        <title>Genomic Encyclopedia of Archaeal and Bacterial Type Strains, Phase II (KMG-II): from individual species to whole genera.</title>
        <authorList>
            <person name="Goeker M."/>
        </authorList>
    </citation>
    <scope>NUCLEOTIDE SEQUENCE [LARGE SCALE GENOMIC DNA]</scope>
    <source>
        <strain evidence="18 19">DSM 100214</strain>
    </source>
</reference>
<evidence type="ECO:0000256" key="16">
    <source>
        <dbReference type="RuleBase" id="RU003848"/>
    </source>
</evidence>
<evidence type="ECO:0000256" key="15">
    <source>
        <dbReference type="HAMAP-Rule" id="MF_01398"/>
    </source>
</evidence>
<keyword evidence="7 15" id="KW-1133">Transmembrane helix</keyword>
<dbReference type="Proteomes" id="UP000247973">
    <property type="component" value="Unassembled WGS sequence"/>
</dbReference>
<evidence type="ECO:0000256" key="5">
    <source>
        <dbReference type="ARBA" id="ARBA00022692"/>
    </source>
</evidence>
<evidence type="ECO:0000256" key="12">
    <source>
        <dbReference type="ARBA" id="ARBA00025614"/>
    </source>
</evidence>
<keyword evidence="8 15" id="KW-0406">Ion transport</keyword>
<evidence type="ECO:0000256" key="17">
    <source>
        <dbReference type="SAM" id="Coils"/>
    </source>
</evidence>
<evidence type="ECO:0000256" key="1">
    <source>
        <dbReference type="ARBA" id="ARBA00005513"/>
    </source>
</evidence>
<evidence type="ECO:0000256" key="13">
    <source>
        <dbReference type="ARBA" id="ARBA00026054"/>
    </source>
</evidence>
<keyword evidence="4 15" id="KW-0138">CF(0)</keyword>
<dbReference type="GO" id="GO:0005886">
    <property type="term" value="C:plasma membrane"/>
    <property type="evidence" value="ECO:0007669"/>
    <property type="project" value="UniProtKB-SubCell"/>
</dbReference>
<sequence length="165" mass="18838">MLLQPEAGLLFWMFLSFGIVFAVLAKFGFPIITKMVEDRNAYIEKSLDAAKEANKQLAHIKEQSEAILASAREEQVKILKDAESTRTRIINESKELARAEGLKELEELRKQMKLEKEDAIKDIRRQVADLSVDIAEKIIRNNLNSNTEQMAMIDRLIDESMVSKS</sequence>
<dbReference type="InterPro" id="IPR005864">
    <property type="entry name" value="ATP_synth_F0_bsu_bac"/>
</dbReference>
<dbReference type="GO" id="GO:0046961">
    <property type="term" value="F:proton-transporting ATPase activity, rotational mechanism"/>
    <property type="evidence" value="ECO:0007669"/>
    <property type="project" value="TreeGrafter"/>
</dbReference>
<keyword evidence="6 15" id="KW-0375">Hydrogen ion transport</keyword>
<organism evidence="18 19">
    <name type="scientific">Dysgonomonas alginatilytica</name>
    <dbReference type="NCBI Taxonomy" id="1605892"/>
    <lineage>
        <taxon>Bacteria</taxon>
        <taxon>Pseudomonadati</taxon>
        <taxon>Bacteroidota</taxon>
        <taxon>Bacteroidia</taxon>
        <taxon>Bacteroidales</taxon>
        <taxon>Dysgonomonadaceae</taxon>
        <taxon>Dysgonomonas</taxon>
    </lineage>
</organism>
<dbReference type="CDD" id="cd06503">
    <property type="entry name" value="ATP-synt_Fo_b"/>
    <property type="match status" value="1"/>
</dbReference>
<feature type="transmembrane region" description="Helical" evidence="15">
    <location>
        <begin position="12"/>
        <end position="32"/>
    </location>
</feature>
<evidence type="ECO:0000313" key="18">
    <source>
        <dbReference type="EMBL" id="PXV63804.1"/>
    </source>
</evidence>
<comment type="function">
    <text evidence="11 15">F(1)F(0) ATP synthase produces ATP from ADP in the presence of a proton or sodium gradient. F-type ATPases consist of two structural domains, F(1) containing the extramembraneous catalytic core and F(0) containing the membrane proton channel, linked together by a central stalk and a peripheral stalk. During catalysis, ATP synthesis in the catalytic domain of F(1) is coupled via a rotary mechanism of the central stalk subunits to proton translocation.</text>
</comment>
<dbReference type="Pfam" id="PF00430">
    <property type="entry name" value="ATP-synt_B"/>
    <property type="match status" value="1"/>
</dbReference>
<feature type="coiled-coil region" evidence="17">
    <location>
        <begin position="91"/>
        <end position="122"/>
    </location>
</feature>
<keyword evidence="17" id="KW-0175">Coiled coil</keyword>
<evidence type="ECO:0000256" key="10">
    <source>
        <dbReference type="ARBA" id="ARBA00023310"/>
    </source>
</evidence>
<dbReference type="GO" id="GO:0012505">
    <property type="term" value="C:endomembrane system"/>
    <property type="evidence" value="ECO:0007669"/>
    <property type="project" value="UniProtKB-SubCell"/>
</dbReference>
<dbReference type="InterPro" id="IPR050059">
    <property type="entry name" value="ATP_synthase_B_chain"/>
</dbReference>
<dbReference type="EMBL" id="QICL01000012">
    <property type="protein sequence ID" value="PXV63804.1"/>
    <property type="molecule type" value="Genomic_DNA"/>
</dbReference>
<dbReference type="NCBIfam" id="TIGR01144">
    <property type="entry name" value="ATP_synt_b"/>
    <property type="match status" value="1"/>
</dbReference>
<evidence type="ECO:0000256" key="6">
    <source>
        <dbReference type="ARBA" id="ARBA00022781"/>
    </source>
</evidence>
<evidence type="ECO:0000256" key="3">
    <source>
        <dbReference type="ARBA" id="ARBA00022475"/>
    </source>
</evidence>
<comment type="similarity">
    <text evidence="1 15 16">Belongs to the ATPase B chain family.</text>
</comment>
<proteinExistence type="inferred from homology"/>
<keyword evidence="19" id="KW-1185">Reference proteome</keyword>
<dbReference type="InterPro" id="IPR002146">
    <property type="entry name" value="ATP_synth_b/b'su_bac/chlpt"/>
</dbReference>
<protein>
    <recommendedName>
        <fullName evidence="15">ATP synthase subunit b</fullName>
    </recommendedName>
    <alternativeName>
        <fullName evidence="15">ATP synthase F(0) sector subunit b</fullName>
    </alternativeName>
    <alternativeName>
        <fullName evidence="15">ATPase subunit I</fullName>
    </alternativeName>
    <alternativeName>
        <fullName evidence="15">F-type ATPase subunit b</fullName>
        <shortName evidence="15">F-ATPase subunit b</shortName>
    </alternativeName>
</protein>
<keyword evidence="5 15" id="KW-0812">Transmembrane</keyword>
<evidence type="ECO:0000256" key="4">
    <source>
        <dbReference type="ARBA" id="ARBA00022547"/>
    </source>
</evidence>
<accession>A0A2V3PNX2</accession>
<evidence type="ECO:0000256" key="2">
    <source>
        <dbReference type="ARBA" id="ARBA00022448"/>
    </source>
</evidence>
<gene>
    <name evidence="15" type="primary">atpF</name>
    <name evidence="18" type="ORF">CLV62_11253</name>
</gene>
<dbReference type="PANTHER" id="PTHR33445:SF1">
    <property type="entry name" value="ATP SYNTHASE SUBUNIT B"/>
    <property type="match status" value="1"/>
</dbReference>
<dbReference type="GO" id="GO:0045259">
    <property type="term" value="C:proton-transporting ATP synthase complex"/>
    <property type="evidence" value="ECO:0007669"/>
    <property type="project" value="UniProtKB-KW"/>
</dbReference>
<dbReference type="AlphaFoldDB" id="A0A2V3PNX2"/>
<name>A0A2V3PNX2_9BACT</name>